<dbReference type="Pfam" id="PF15558">
    <property type="entry name" value="DUF4659"/>
    <property type="match status" value="1"/>
</dbReference>
<name>A0A8C0S4G1_CANLF</name>
<dbReference type="Proteomes" id="UP000694542">
    <property type="component" value="Chromosome 38"/>
</dbReference>
<dbReference type="InterPro" id="IPR029090">
    <property type="entry name" value="DUF4659"/>
</dbReference>
<dbReference type="Ensembl" id="ENSCAFT00040018254.1">
    <property type="protein sequence ID" value="ENSCAFP00040015844.1"/>
    <property type="gene ID" value="ENSCAFG00040009867.1"/>
</dbReference>
<evidence type="ECO:0000313" key="3">
    <source>
        <dbReference type="Ensembl" id="ENSCAFP00040015844.1"/>
    </source>
</evidence>
<sequence length="516" mass="55809">MEGLGLGRCSPRSPLRGSPREAGCPDSPRESHSLTHVAARVPARARRPRPPPAPRPQPRGPPQPSPATGDPPPPLPPPAGSLGAQRAQSGDLWAGRAGGAGRWSRASGLPDEPSVAAWGVRPPCACPCACGRAACEPRGSQGSRPGPAAGPRADPPSAQSLQDPLQEAAARPGDQRAAGVLARLQRARRMRELQRQAAPEELQRSGHRVQATLGRQRGRLLQESPESPESPAQWPQQEPRGRGPDGQPRGSARSGHPGGAPASEAQPAPRTQGPEPPLQEPPGAVQGPREQDGPQVGEQACPGKLPAPETQARAWETSLSSLVNHQARRVLLDCQAKAEELLRKLSLEQSCPQPLDSQHEPRTGPQRPQRPQEQLRQVQPHAGATEVQTRAHQQLLAQLAELERWPPRSPEHRSARDKGQHNPELSVPREELHHILRLTAKKEEKGHVEGIMEGIKEAVRRKEQRLEQISRESDAAFQEFQKLSWASRRDQARALATSLLEQRPLKGPHGAGPQRC</sequence>
<evidence type="ECO:0000313" key="4">
    <source>
        <dbReference type="Proteomes" id="UP000694542"/>
    </source>
</evidence>
<protein>
    <submittedName>
        <fullName evidence="3">Coiled-coil domain containing 185</fullName>
    </submittedName>
</protein>
<proteinExistence type="predicted"/>
<feature type="region of interest" description="Disordered" evidence="2">
    <location>
        <begin position="1"/>
        <end position="118"/>
    </location>
</feature>
<reference evidence="3" key="1">
    <citation type="submission" date="2018-10" db="EMBL/GenBank/DDBJ databases">
        <title>De novo assembly of a Great Dane genome.</title>
        <authorList>
            <person name="Kidd J.M."/>
            <person name="Pendleton A.L."/>
            <person name="Shen F."/>
            <person name="Emery S."/>
        </authorList>
    </citation>
    <scope>NUCLEOTIDE SEQUENCE [LARGE SCALE GENOMIC DNA]</scope>
    <source>
        <strain evidence="3">Great Dane</strain>
    </source>
</reference>
<feature type="compositionally biased region" description="Low complexity" evidence="2">
    <location>
        <begin position="363"/>
        <end position="380"/>
    </location>
</feature>
<feature type="region of interest" description="Disordered" evidence="2">
    <location>
        <begin position="348"/>
        <end position="431"/>
    </location>
</feature>
<keyword evidence="1" id="KW-0175">Coiled coil</keyword>
<feature type="region of interest" description="Disordered" evidence="2">
    <location>
        <begin position="131"/>
        <end position="313"/>
    </location>
</feature>
<accession>A0A8C0S4G1</accession>
<feature type="coiled-coil region" evidence="1">
    <location>
        <begin position="452"/>
        <end position="479"/>
    </location>
</feature>
<reference evidence="3" key="2">
    <citation type="submission" date="2025-08" db="UniProtKB">
        <authorList>
            <consortium name="Ensembl"/>
        </authorList>
    </citation>
    <scope>IDENTIFICATION</scope>
</reference>
<dbReference type="PANTHER" id="PTHR33663:SF3">
    <property type="entry name" value="COILED-COIL DOMAIN-CONTAINING PROTEIN 185"/>
    <property type="match status" value="1"/>
</dbReference>
<feature type="compositionally biased region" description="Basic and acidic residues" evidence="2">
    <location>
        <begin position="401"/>
        <end position="431"/>
    </location>
</feature>
<dbReference type="AlphaFoldDB" id="A0A8C0S4G1"/>
<feature type="compositionally biased region" description="Pro residues" evidence="2">
    <location>
        <begin position="50"/>
        <end position="79"/>
    </location>
</feature>
<dbReference type="PANTHER" id="PTHR33663">
    <property type="entry name" value="COILED-COIL DOMAIN-CONTAINING PROTEIN 177"/>
    <property type="match status" value="1"/>
</dbReference>
<organism evidence="3 4">
    <name type="scientific">Canis lupus familiaris</name>
    <name type="common">Dog</name>
    <name type="synonym">Canis familiaris</name>
    <dbReference type="NCBI Taxonomy" id="9615"/>
    <lineage>
        <taxon>Eukaryota</taxon>
        <taxon>Metazoa</taxon>
        <taxon>Chordata</taxon>
        <taxon>Craniata</taxon>
        <taxon>Vertebrata</taxon>
        <taxon>Euteleostomi</taxon>
        <taxon>Mammalia</taxon>
        <taxon>Eutheria</taxon>
        <taxon>Laurasiatheria</taxon>
        <taxon>Carnivora</taxon>
        <taxon>Caniformia</taxon>
        <taxon>Canidae</taxon>
        <taxon>Canis</taxon>
    </lineage>
</organism>
<feature type="compositionally biased region" description="Low complexity" evidence="2">
    <location>
        <begin position="131"/>
        <end position="158"/>
    </location>
</feature>
<evidence type="ECO:0000256" key="1">
    <source>
        <dbReference type="SAM" id="Coils"/>
    </source>
</evidence>
<gene>
    <name evidence="3" type="primary">CCDC185</name>
</gene>
<evidence type="ECO:0000256" key="2">
    <source>
        <dbReference type="SAM" id="MobiDB-lite"/>
    </source>
</evidence>
<feature type="region of interest" description="Disordered" evidence="2">
    <location>
        <begin position="497"/>
        <end position="516"/>
    </location>
</feature>